<dbReference type="Pfam" id="PF01266">
    <property type="entry name" value="DAO"/>
    <property type="match status" value="1"/>
</dbReference>
<evidence type="ECO:0000259" key="5">
    <source>
        <dbReference type="Pfam" id="PF01266"/>
    </source>
</evidence>
<dbReference type="Gene3D" id="3.50.50.60">
    <property type="entry name" value="FAD/NAD(P)-binding domain"/>
    <property type="match status" value="1"/>
</dbReference>
<evidence type="ECO:0000256" key="3">
    <source>
        <dbReference type="ARBA" id="ARBA00022827"/>
    </source>
</evidence>
<keyword evidence="7" id="KW-1185">Reference proteome</keyword>
<protein>
    <submittedName>
        <fullName evidence="6">N-methyl-L-tryptophan oxidase</fullName>
        <ecNumber evidence="6">1.5.3.2</ecNumber>
    </submittedName>
</protein>
<dbReference type="InterPro" id="IPR036188">
    <property type="entry name" value="FAD/NAD-bd_sf"/>
</dbReference>
<dbReference type="SUPFAM" id="SSF54373">
    <property type="entry name" value="FAD-linked reductases, C-terminal domain"/>
    <property type="match status" value="1"/>
</dbReference>
<gene>
    <name evidence="6" type="primary">solA</name>
    <name evidence="6" type="ORF">AArcSt2_09035</name>
</gene>
<dbReference type="EMBL" id="JAKRVX010000003">
    <property type="protein sequence ID" value="MCL9817085.1"/>
    <property type="molecule type" value="Genomic_DNA"/>
</dbReference>
<keyword evidence="4 6" id="KW-0560">Oxidoreductase</keyword>
<dbReference type="InterPro" id="IPR006076">
    <property type="entry name" value="FAD-dep_OxRdtase"/>
</dbReference>
<reference evidence="6" key="1">
    <citation type="journal article" date="2022" name="Syst. Appl. Microbiol.">
        <title>Natronocalculus amylovorans gen. nov., sp. nov., and Natranaeroarchaeum aerophilus sp. nov., dominant culturable amylolytic natronoarchaea from hypersaline soda lakes in southwestern Siberia.</title>
        <authorList>
            <person name="Sorokin D.Y."/>
            <person name="Elcheninov A.G."/>
            <person name="Khizhniak T.V."/>
            <person name="Koenen M."/>
            <person name="Bale N.J."/>
            <person name="Damste J.S.S."/>
            <person name="Kublanov I.V."/>
        </authorList>
    </citation>
    <scope>NUCLEOTIDE SEQUENCE</scope>
    <source>
        <strain evidence="6">AArc-St2</strain>
    </source>
</reference>
<organism evidence="6 7">
    <name type="scientific">Natronocalculus amylovorans</name>
    <dbReference type="NCBI Taxonomy" id="2917812"/>
    <lineage>
        <taxon>Archaea</taxon>
        <taxon>Methanobacteriati</taxon>
        <taxon>Methanobacteriota</taxon>
        <taxon>Stenosarchaea group</taxon>
        <taxon>Halobacteria</taxon>
        <taxon>Halobacteriales</taxon>
        <taxon>Haloferacaceae</taxon>
        <taxon>Natronocalculus</taxon>
    </lineage>
</organism>
<dbReference type="PANTHER" id="PTHR10961:SF7">
    <property type="entry name" value="FAD DEPENDENT OXIDOREDUCTASE DOMAIN-CONTAINING PROTEIN"/>
    <property type="match status" value="1"/>
</dbReference>
<dbReference type="Proteomes" id="UP001203207">
    <property type="component" value="Unassembled WGS sequence"/>
</dbReference>
<dbReference type="InterPro" id="IPR045170">
    <property type="entry name" value="MTOX"/>
</dbReference>
<dbReference type="GO" id="GO:0050660">
    <property type="term" value="F:flavin adenine dinucleotide binding"/>
    <property type="evidence" value="ECO:0007669"/>
    <property type="project" value="InterPro"/>
</dbReference>
<proteinExistence type="predicted"/>
<dbReference type="GO" id="GO:0050131">
    <property type="term" value="F:N-methyl-L-amino-acid oxidase activity"/>
    <property type="evidence" value="ECO:0007669"/>
    <property type="project" value="UniProtKB-EC"/>
</dbReference>
<feature type="domain" description="FAD dependent oxidoreductase" evidence="5">
    <location>
        <begin position="6"/>
        <end position="358"/>
    </location>
</feature>
<dbReference type="GO" id="GO:0008115">
    <property type="term" value="F:sarcosine oxidase activity"/>
    <property type="evidence" value="ECO:0007669"/>
    <property type="project" value="TreeGrafter"/>
</dbReference>
<keyword evidence="3" id="KW-0274">FAD</keyword>
<name>A0AAE3FY90_9EURY</name>
<evidence type="ECO:0000256" key="4">
    <source>
        <dbReference type="ARBA" id="ARBA00023002"/>
    </source>
</evidence>
<dbReference type="PANTHER" id="PTHR10961">
    <property type="entry name" value="PEROXISOMAL SARCOSINE OXIDASE"/>
    <property type="match status" value="1"/>
</dbReference>
<dbReference type="Gene3D" id="3.30.9.10">
    <property type="entry name" value="D-Amino Acid Oxidase, subunit A, domain 2"/>
    <property type="match status" value="1"/>
</dbReference>
<dbReference type="EC" id="1.5.3.2" evidence="6"/>
<dbReference type="AlphaFoldDB" id="A0AAE3FY90"/>
<evidence type="ECO:0000256" key="2">
    <source>
        <dbReference type="ARBA" id="ARBA00022630"/>
    </source>
</evidence>
<accession>A0AAE3FY90</accession>
<comment type="cofactor">
    <cofactor evidence="1">
        <name>FAD</name>
        <dbReference type="ChEBI" id="CHEBI:57692"/>
    </cofactor>
</comment>
<evidence type="ECO:0000313" key="6">
    <source>
        <dbReference type="EMBL" id="MCL9817085.1"/>
    </source>
</evidence>
<comment type="caution">
    <text evidence="6">The sequence shown here is derived from an EMBL/GenBank/DDBJ whole genome shotgun (WGS) entry which is preliminary data.</text>
</comment>
<dbReference type="RefSeq" id="WP_250584079.1">
    <property type="nucleotide sequence ID" value="NZ_JAKRVX010000003.1"/>
</dbReference>
<keyword evidence="2" id="KW-0285">Flavoprotein</keyword>
<evidence type="ECO:0000256" key="1">
    <source>
        <dbReference type="ARBA" id="ARBA00001974"/>
    </source>
</evidence>
<evidence type="ECO:0000313" key="7">
    <source>
        <dbReference type="Proteomes" id="UP001203207"/>
    </source>
</evidence>
<dbReference type="SUPFAM" id="SSF51905">
    <property type="entry name" value="FAD/NAD(P)-binding domain"/>
    <property type="match status" value="1"/>
</dbReference>
<reference evidence="6" key="2">
    <citation type="submission" date="2022-02" db="EMBL/GenBank/DDBJ databases">
        <authorList>
            <person name="Elcheninov A.G."/>
            <person name="Sorokin D.Y."/>
            <person name="Kublanov I.V."/>
        </authorList>
    </citation>
    <scope>NUCLEOTIDE SEQUENCE</scope>
    <source>
        <strain evidence="6">AArc-St2</strain>
    </source>
</reference>
<dbReference type="NCBIfam" id="NF008425">
    <property type="entry name" value="PRK11259.1"/>
    <property type="match status" value="1"/>
</dbReference>
<sequence>MTDRYDVIVIGIGGMGSATVAHLAARGQNVLGLEQYDIPHTHGSSHGVTRIIRKPQYEDPAYVPLVERAYELWRSLESDSGRDLLHITGGLDIGTKESKVFSEARRSCEEHDIAYDVLDADTVNTRFPGYAVPEDQYAIYQPEGGFVVPEQCIIAHVESAIEHGATISAREPVTAFEATEDESVRVETTKETYEADRLVVTAGAWVPKLIPEIASVAVPERQVLAWLQPNEPALFDQSSFPIFVHEVEGEHFYGFPVYDVPGFKFGKFNHRNEVVDPTQSLTEPTTTDEELLRSYAKTYFPSGAGPTMQLATCMFTNTPDQHFILDRHPEFPQITIGAGFSGHGFKFASVIGEILADLSTSGETTHDIGLFSLDRFAEQL</sequence>